<dbReference type="InterPro" id="IPR036315">
    <property type="entry name" value="BRCA2_hlx_sf"/>
</dbReference>
<evidence type="ECO:0000259" key="7">
    <source>
        <dbReference type="Pfam" id="PF09103"/>
    </source>
</evidence>
<evidence type="ECO:0000256" key="3">
    <source>
        <dbReference type="ARBA" id="ARBA00023125"/>
    </source>
</evidence>
<dbReference type="Pfam" id="PF00634">
    <property type="entry name" value="BRCA2"/>
    <property type="match status" value="15"/>
</dbReference>
<protein>
    <submittedName>
        <fullName evidence="11">Breast cancer type 2 susceptibility protein homolog isoform X4</fullName>
    </submittedName>
</protein>
<dbReference type="Pfam" id="PF09104">
    <property type="entry name" value="BRCA-2_OB3"/>
    <property type="match status" value="1"/>
</dbReference>
<evidence type="ECO:0000313" key="11">
    <source>
        <dbReference type="RefSeq" id="XP_065669169.1"/>
    </source>
</evidence>
<dbReference type="InterPro" id="IPR002093">
    <property type="entry name" value="BRCA2_repeat"/>
</dbReference>
<evidence type="ECO:0000256" key="4">
    <source>
        <dbReference type="ARBA" id="ARBA00023172"/>
    </source>
</evidence>
<dbReference type="InterPro" id="IPR015188">
    <property type="entry name" value="BRCA2_OB_3"/>
</dbReference>
<feature type="region of interest" description="Disordered" evidence="6">
    <location>
        <begin position="2303"/>
        <end position="2322"/>
    </location>
</feature>
<dbReference type="CDD" id="cd04493">
    <property type="entry name" value="BRCA2DBD_OB1"/>
    <property type="match status" value="1"/>
</dbReference>
<proteinExistence type="predicted"/>
<evidence type="ECO:0000313" key="10">
    <source>
        <dbReference type="Proteomes" id="UP001652625"/>
    </source>
</evidence>
<dbReference type="SUPFAM" id="SSF81872">
    <property type="entry name" value="BRCA2 helical domain"/>
    <property type="match status" value="1"/>
</dbReference>
<evidence type="ECO:0000256" key="6">
    <source>
        <dbReference type="SAM" id="MobiDB-lite"/>
    </source>
</evidence>
<evidence type="ECO:0000256" key="2">
    <source>
        <dbReference type="ARBA" id="ARBA00022763"/>
    </source>
</evidence>
<dbReference type="PANTHER" id="PTHR11289">
    <property type="entry name" value="BREAST CANCER TYPE 2 SUSCEPTIBILITY PROTEIN BRCA2"/>
    <property type="match status" value="1"/>
</dbReference>
<keyword evidence="5" id="KW-0234">DNA repair</keyword>
<dbReference type="GeneID" id="101237032"/>
<dbReference type="Pfam" id="PF09103">
    <property type="entry name" value="BRCA-2_OB1"/>
    <property type="match status" value="1"/>
</dbReference>
<dbReference type="Gene3D" id="6.10.70.10">
    <property type="match status" value="1"/>
</dbReference>
<evidence type="ECO:0000259" key="9">
    <source>
        <dbReference type="Pfam" id="PF09169"/>
    </source>
</evidence>
<feature type="domain" description="Breast cancer type 2 susceptibility protein helical" evidence="9">
    <location>
        <begin position="1566"/>
        <end position="1724"/>
    </location>
</feature>
<evidence type="ECO:0000259" key="8">
    <source>
        <dbReference type="Pfam" id="PF09104"/>
    </source>
</evidence>
<keyword evidence="4" id="KW-0233">DNA recombination</keyword>
<accession>A0ABM4D4F7</accession>
<dbReference type="InterPro" id="IPR015525">
    <property type="entry name" value="BRCA2"/>
</dbReference>
<dbReference type="SUPFAM" id="SSF50249">
    <property type="entry name" value="Nucleic acid-binding proteins"/>
    <property type="match status" value="3"/>
</dbReference>
<organism evidence="10 11">
    <name type="scientific">Hydra vulgaris</name>
    <name type="common">Hydra</name>
    <name type="synonym">Hydra attenuata</name>
    <dbReference type="NCBI Taxonomy" id="6087"/>
    <lineage>
        <taxon>Eukaryota</taxon>
        <taxon>Metazoa</taxon>
        <taxon>Cnidaria</taxon>
        <taxon>Hydrozoa</taxon>
        <taxon>Hydroidolina</taxon>
        <taxon>Anthoathecata</taxon>
        <taxon>Aplanulata</taxon>
        <taxon>Hydridae</taxon>
        <taxon>Hydra</taxon>
    </lineage>
</organism>
<feature type="domain" description="BRCA2 OB3" evidence="8">
    <location>
        <begin position="2083"/>
        <end position="2215"/>
    </location>
</feature>
<dbReference type="PANTHER" id="PTHR11289:SF0">
    <property type="entry name" value="BREAST CANCER TYPE 2 SUSCEPTIBILITY PROTEIN"/>
    <property type="match status" value="1"/>
</dbReference>
<evidence type="ECO:0000256" key="5">
    <source>
        <dbReference type="ARBA" id="ARBA00023204"/>
    </source>
</evidence>
<evidence type="ECO:0000256" key="1">
    <source>
        <dbReference type="ARBA" id="ARBA00022737"/>
    </source>
</evidence>
<keyword evidence="1" id="KW-0677">Repeat</keyword>
<keyword evidence="10" id="KW-1185">Reference proteome</keyword>
<dbReference type="InterPro" id="IPR012340">
    <property type="entry name" value="NA-bd_OB-fold"/>
</dbReference>
<keyword evidence="3" id="KW-0238">DNA-binding</keyword>
<dbReference type="Gene3D" id="2.40.50.140">
    <property type="entry name" value="Nucleic acid-binding proteins"/>
    <property type="match status" value="3"/>
</dbReference>
<feature type="domain" description="BRCA2 OB1" evidence="7">
    <location>
        <begin position="1729"/>
        <end position="1842"/>
    </location>
</feature>
<dbReference type="InterPro" id="IPR015187">
    <property type="entry name" value="BRCA2_OB_1"/>
</dbReference>
<dbReference type="PROSITE" id="PS50138">
    <property type="entry name" value="BRCA2_REPEAT"/>
    <property type="match status" value="15"/>
</dbReference>
<dbReference type="RefSeq" id="XP_065669169.1">
    <property type="nucleotide sequence ID" value="XM_065813097.1"/>
</dbReference>
<dbReference type="Pfam" id="PF21318">
    <property type="entry name" value="BRCA2DBD_OB2"/>
    <property type="match status" value="1"/>
</dbReference>
<keyword evidence="2" id="KW-0227">DNA damage</keyword>
<dbReference type="InterPro" id="IPR015252">
    <property type="entry name" value="BRCA2_hlx"/>
</dbReference>
<dbReference type="Proteomes" id="UP001652625">
    <property type="component" value="Chromosome 12"/>
</dbReference>
<name>A0ABM4D4F7_HYDVU</name>
<dbReference type="SUPFAM" id="SSF81878">
    <property type="entry name" value="BRCA2 tower domain"/>
    <property type="match status" value="1"/>
</dbReference>
<reference evidence="11" key="1">
    <citation type="submission" date="2025-08" db="UniProtKB">
        <authorList>
            <consortium name="RefSeq"/>
        </authorList>
    </citation>
    <scope>IDENTIFICATION</scope>
</reference>
<dbReference type="Pfam" id="PF09169">
    <property type="entry name" value="BRCA-2_helical"/>
    <property type="match status" value="1"/>
</dbReference>
<gene>
    <name evidence="11" type="primary">LOC101237032</name>
</gene>
<sequence length="2322" mass="265648">MEDDSCFLHLSPAVTSNNESDVIGVHSPKLCGILKTPNSLSSLNNKSITSLSLNSAKRVTISVERQLDSCRRLRSYSPYGSIWSSNMKSHSRRRRRLNNLSLEALLDQDVLSQWCEDMATPPKCNQNIFSKNINSKESKKNVARVLFDVTNVDSLKADKSDSIIGLNTEFDYPNISSSPTLFQDTTKNKNCSLLDLDSNNSLCMSMEHDKENNWISSPTMVFEKEDKYRTNSSSVLNSLTLESLTHTINEKVEDSDKLKYKLKRKFSLNENLKSDNENCFLSPAVTTKQKISQKISYEMKSRSQSTPIEKKKLFYTSKESQTKESLMNPFYNLNVSKPDIMLSQDFALTCFNQNDENYIKKHEKHKRKSYLNLTNEIFSYSSNDRLLNNSINDEKQFLSPPMIGGFKSNSQFLLSGIWNCSDFYETLTNNVDLITDFNESSPILHAKISASQSVYINRTQSFKNENVTPSSQELVKREKYPCSVTIHKNNLAYSLDSSIKSICTDNYHFVPPVIQSCTVVNQTIVQPCLNQTTLLNNLVQNNNNNISMQSGNSILVNNENLRTKKFSYPKHENRFQNTPQKENIDNKKMQKSGLRKSINYSKNTILPDGFINMDNLTQISADDINSQKFNGDTMSNSLDQNCPAKFSENINQDAKKQQVINKIEVNLLRGFQPGFETKVKGSDKSLQEAEKLFQEESNNIVEDTLMKDFNGFQTGLGKKVEISKKSLQEAKKLFQEEGDNIVEDTLMKDFNGFQTGLGKKVEISKKSLQEAKKLFPEENNNIVEDALMKDFNGFQTCLGKKVEISKKSLQEAKKLFQEESNNIVEDTLMKDFNGFQTCLGKKVEISKKSLQEAKKLFPEENNNIVEDALMKDFNGFQTCLGKKVEISKKSLQEAKKLFQEESNNIVEDTLMKDFNGFQTGLGKKVEISKKSLQEAKKLFQEESNNIVEDTLMKDFNGFQTGLGKKVEISKKSLQEAKKLFQEESNNIVEDTLMKDFNGFQTGLGKKVEISKKSLQEAKKLFQEESNNIVEDTLMKDFNGFQTGLGKKVEISKKSLQEAKKLFQEESNNIVEDTLMKDFNGFQTGLGKKVEISKKSLQEAKKLFQEESNNIVEDTLMKDFNGFQTGLGKKVEISKKSLQEAKKLFQEESNNIVEDTLMKDFNGFQTGLGKKVEISKKSLQEAKKLFQEESNNIVEDTLMKDFNGFQTGLGKKVEISKKSLQEAKKLFQEESNNIVEDTLMKDFNGFQTGLGKKVEISKKSLQEAKKLFQEESNNIVEDALMKDFNGFQTGLDKKVEISKKSLQEAKKLFPEENNKLLKNKPKVSMFESFQTDLIANQEVDVFKKSTQSANELLQEHSSNDVENSPVNSHQVEKLAFLKKHSSLGKNCSINQSFSSKTDKKKTSSKRNDSIMINNLNCDNVAYQHSVAIASGNSTPSLSSTSCNKFSKDHELLTKNNIKHVSKLRKRKIVFSSCDAYEYDRDAKFILPLPAVITSPDDVFDNCNTTSFDETLKPLKSTFTTPFKMNTTPAQNISSFKKESERKSFCPFQKKRKEGFQTVEIDPIYQKQIGKLYQSKKNCKLLGVFVNYCLLRLPRKFLREELHSFGIKDQLINLNPSNALMFQFYAGYYFSESVLQSKQAIVGDGVKLHFNEEMMITVNEFKQALLNCSSVDKNLINSTWIENHYKWIVWKLASYERMYPEQNAGLCLTPSNVMYQLKYRYDKEVEFSERSCLKCICERDDVSSRRIILCVSSCGPDDQTSEDGKFIWVTDGWYEIKASLDYQLSKFVEQGKIDVGTKLCIYGAELIGSEKACPPLEISQSTMLKLSANSTRRARWHAKLGYQREKVAFPVSLKSLYTDGGLVGCVKVLILRKYPMQWMEKVGGRCLFRNFLAEEQVKKKYEEERSIKMEQLYVKLKKELEMKKDKNVKKKKNYNIKLLNCGKDIFEAIDGATDPAALEQLLSDSQKNLVIKYKQNLTDQFQSELKKRFEEEWKNSEFQERSTVQLQRFRVQCMCNTNQNTILSVWKPTNDINELWNEGVKLSIYNLSCTKNRYKHIKSQVQLSTTHTSKYFVHENEANLNFHSRKAYSIADLCRMNKIPYNEVDIVGFAVKIEPENCMLGVDQTVYLCDDRSKQFLIVKFHGGLKAYSVENIVKESHLVSFSSLTWDHNDKCYPAKNIFCIYSDLSNVSNVNPPYMSKAVKRCKNFIELHPSFLCELRAYLDNHLKTANSTNFTPGNLTPKSNFQNKNITMDVTTPVLPTEKLSYRHRLQMKKRLSLECYREPKPLSVLQANDRNVLTAEFKPPSVKTKTPVQGHPEFSSKTC</sequence>